<protein>
    <submittedName>
        <fullName evidence="2">BRO family protein</fullName>
    </submittedName>
</protein>
<evidence type="ECO:0000259" key="1">
    <source>
        <dbReference type="PROSITE" id="PS51750"/>
    </source>
</evidence>
<dbReference type="Pfam" id="PF02498">
    <property type="entry name" value="Bro-N"/>
    <property type="match status" value="1"/>
</dbReference>
<dbReference type="InterPro" id="IPR003497">
    <property type="entry name" value="BRO_N_domain"/>
</dbReference>
<dbReference type="SMART" id="SM01040">
    <property type="entry name" value="Bro-N"/>
    <property type="match status" value="1"/>
</dbReference>
<evidence type="ECO:0000313" key="2">
    <source>
        <dbReference type="EMBL" id="WHY52002.1"/>
    </source>
</evidence>
<dbReference type="PROSITE" id="PS51750">
    <property type="entry name" value="BRO_N"/>
    <property type="match status" value="1"/>
</dbReference>
<name>A0AAX3WY52_9BACI</name>
<reference evidence="2" key="1">
    <citation type="submission" date="2023-05" db="EMBL/GenBank/DDBJ databases">
        <title>Comparative genomics of Bacillaceae isolates and their secondary metabolite potential.</title>
        <authorList>
            <person name="Song L."/>
            <person name="Nielsen L.J."/>
            <person name="Mohite O."/>
            <person name="Xu X."/>
            <person name="Weber T."/>
            <person name="Kovacs A.T."/>
        </authorList>
    </citation>
    <scope>NUCLEOTIDE SEQUENCE</scope>
    <source>
        <strain evidence="2">LY1</strain>
    </source>
</reference>
<gene>
    <name evidence="2" type="ORF">QNH24_01875</name>
</gene>
<sequence>MNIKKETWLEHEIRFVEIEGEWWGIAKDIADALCYSSTPAMTRHLKSKFLTHVKLAGMNQKFTAISEQGIYKAITRSQRPEAEAFEDWLFEVVKTLRQSSGLEGFQIFRMLDKEHQKEAMTKLRDSLQNPTRVNFIKANTIANKAVSSRHGHKKMLKKNQMSPEMLIEREPILTDAVDLMIANEKFNLGLSVSEKVYEKYVH</sequence>
<proteinExistence type="predicted"/>
<accession>A0AAX3WY52</accession>
<dbReference type="EMBL" id="CP126101">
    <property type="protein sequence ID" value="WHY52002.1"/>
    <property type="molecule type" value="Genomic_DNA"/>
</dbReference>
<organism evidence="2 3">
    <name type="scientific">Lysinibacillus pakistanensis</name>
    <dbReference type="NCBI Taxonomy" id="759811"/>
    <lineage>
        <taxon>Bacteria</taxon>
        <taxon>Bacillati</taxon>
        <taxon>Bacillota</taxon>
        <taxon>Bacilli</taxon>
        <taxon>Bacillales</taxon>
        <taxon>Bacillaceae</taxon>
        <taxon>Lysinibacillus</taxon>
    </lineage>
</organism>
<dbReference type="AlphaFoldDB" id="A0AAX3WY52"/>
<evidence type="ECO:0000313" key="3">
    <source>
        <dbReference type="Proteomes" id="UP001178322"/>
    </source>
</evidence>
<dbReference type="PANTHER" id="PTHR36180:SF2">
    <property type="entry name" value="BRO FAMILY PROTEIN"/>
    <property type="match status" value="1"/>
</dbReference>
<dbReference type="PANTHER" id="PTHR36180">
    <property type="entry name" value="DNA-BINDING PROTEIN-RELATED-RELATED"/>
    <property type="match status" value="1"/>
</dbReference>
<dbReference type="RefSeq" id="WP_283870492.1">
    <property type="nucleotide sequence ID" value="NZ_CP126101.1"/>
</dbReference>
<feature type="domain" description="Bro-N" evidence="1">
    <location>
        <begin position="6"/>
        <end position="100"/>
    </location>
</feature>
<dbReference type="Proteomes" id="UP001178322">
    <property type="component" value="Chromosome"/>
</dbReference>